<keyword evidence="3" id="KW-1185">Reference proteome</keyword>
<reference evidence="3" key="2">
    <citation type="submission" date="2015-01" db="EMBL/GenBank/DDBJ databases">
        <title>Evolutionary Origins and Diversification of the Mycorrhizal Mutualists.</title>
        <authorList>
            <consortium name="DOE Joint Genome Institute"/>
            <consortium name="Mycorrhizal Genomics Consortium"/>
            <person name="Kohler A."/>
            <person name="Kuo A."/>
            <person name="Nagy L.G."/>
            <person name="Floudas D."/>
            <person name="Copeland A."/>
            <person name="Barry K.W."/>
            <person name="Cichocki N."/>
            <person name="Veneault-Fourrey C."/>
            <person name="LaButti K."/>
            <person name="Lindquist E.A."/>
            <person name="Lipzen A."/>
            <person name="Lundell T."/>
            <person name="Morin E."/>
            <person name="Murat C."/>
            <person name="Riley R."/>
            <person name="Ohm R."/>
            <person name="Sun H."/>
            <person name="Tunlid A."/>
            <person name="Henrissat B."/>
            <person name="Grigoriev I.V."/>
            <person name="Hibbett D.S."/>
            <person name="Martin F."/>
        </authorList>
    </citation>
    <scope>NUCLEOTIDE SEQUENCE [LARGE SCALE GENOMIC DNA]</scope>
    <source>
        <strain evidence="3">Zn</strain>
    </source>
</reference>
<dbReference type="AlphaFoldDB" id="A0A0C3HAA1"/>
<dbReference type="PANTHER" id="PTHR33886:SF8">
    <property type="entry name" value="UNSATURATED RHAMNOGALACTURONAN HYDROLASE (EUROFUNG)"/>
    <property type="match status" value="1"/>
</dbReference>
<dbReference type="Proteomes" id="UP000054321">
    <property type="component" value="Unassembled WGS sequence"/>
</dbReference>
<proteinExistence type="predicted"/>
<dbReference type="Pfam" id="PF07470">
    <property type="entry name" value="Glyco_hydro_88"/>
    <property type="match status" value="1"/>
</dbReference>
<feature type="non-terminal residue" evidence="2">
    <location>
        <position position="379"/>
    </location>
</feature>
<evidence type="ECO:0000313" key="3">
    <source>
        <dbReference type="Proteomes" id="UP000054321"/>
    </source>
</evidence>
<dbReference type="PANTHER" id="PTHR33886">
    <property type="entry name" value="UNSATURATED RHAMNOGALACTURONAN HYDROLASE (EUROFUNG)"/>
    <property type="match status" value="1"/>
</dbReference>
<sequence>MLDSIIAREQGVSVNASVKTSVIEAGLLLMGIGEVLENMVLSIDQRAKYESYLDLVISGVVPALRNQTADATSPLDEFSVGTQVIKRYRKTGNNTLLSTIQTLHQTDLIRNRQRDGSYWYFVYRNVTTQDGLFSIPAFHSAYAVAFDTENALEAYQTSALQFSNVIDRCFSYSTGGLLYHGYDPTRSFPVWGNLTTRGHSQSIWGRAVGWTCTGLLTTLDAIPEIPATVAIREKLRSNFAQLMTAIVRAQDASSGAWWQVMNFPDRTGNFLESSATGLFAYAILRGLRLGYLGTEGTEAAGDHFSAEQYRHSAERAYSWLLKNAVLDLGNGTLGYNLTVDVCSINSTTAFDFYVAQPLKPQSLLGEVGFLLTDLELQLA</sequence>
<dbReference type="InterPro" id="IPR010905">
    <property type="entry name" value="Glyco_hydro_88"/>
</dbReference>
<gene>
    <name evidence="2" type="ORF">OIDMADRAFT_78894</name>
</gene>
<dbReference type="InterPro" id="IPR008928">
    <property type="entry name" value="6-hairpin_glycosidase_sf"/>
</dbReference>
<dbReference type="STRING" id="913774.A0A0C3HAA1"/>
<organism evidence="2 3">
    <name type="scientific">Oidiodendron maius (strain Zn)</name>
    <dbReference type="NCBI Taxonomy" id="913774"/>
    <lineage>
        <taxon>Eukaryota</taxon>
        <taxon>Fungi</taxon>
        <taxon>Dikarya</taxon>
        <taxon>Ascomycota</taxon>
        <taxon>Pezizomycotina</taxon>
        <taxon>Leotiomycetes</taxon>
        <taxon>Leotiomycetes incertae sedis</taxon>
        <taxon>Myxotrichaceae</taxon>
        <taxon>Oidiodendron</taxon>
    </lineage>
</organism>
<dbReference type="Gene3D" id="1.50.10.10">
    <property type="match status" value="1"/>
</dbReference>
<name>A0A0C3HAA1_OIDMZ</name>
<evidence type="ECO:0000313" key="2">
    <source>
        <dbReference type="EMBL" id="KIN05171.1"/>
    </source>
</evidence>
<accession>A0A0C3HAA1</accession>
<dbReference type="InterPro" id="IPR012341">
    <property type="entry name" value="6hp_glycosidase-like_sf"/>
</dbReference>
<dbReference type="OrthoDB" id="540611at2759"/>
<protein>
    <submittedName>
        <fullName evidence="2">Glycoside hydrolase family 105 protein</fullName>
    </submittedName>
</protein>
<keyword evidence="1 2" id="KW-0378">Hydrolase</keyword>
<dbReference type="InParanoid" id="A0A0C3HAA1"/>
<evidence type="ECO:0000256" key="1">
    <source>
        <dbReference type="ARBA" id="ARBA00022801"/>
    </source>
</evidence>
<dbReference type="GO" id="GO:0005975">
    <property type="term" value="P:carbohydrate metabolic process"/>
    <property type="evidence" value="ECO:0007669"/>
    <property type="project" value="InterPro"/>
</dbReference>
<dbReference type="HOGENOM" id="CLU_038720_0_0_1"/>
<dbReference type="InterPro" id="IPR052043">
    <property type="entry name" value="PolySaccharide_Degr_Enz"/>
</dbReference>
<dbReference type="SUPFAM" id="SSF48208">
    <property type="entry name" value="Six-hairpin glycosidases"/>
    <property type="match status" value="1"/>
</dbReference>
<reference evidence="2 3" key="1">
    <citation type="submission" date="2014-04" db="EMBL/GenBank/DDBJ databases">
        <authorList>
            <consortium name="DOE Joint Genome Institute"/>
            <person name="Kuo A."/>
            <person name="Martino E."/>
            <person name="Perotto S."/>
            <person name="Kohler A."/>
            <person name="Nagy L.G."/>
            <person name="Floudas D."/>
            <person name="Copeland A."/>
            <person name="Barry K.W."/>
            <person name="Cichocki N."/>
            <person name="Veneault-Fourrey C."/>
            <person name="LaButti K."/>
            <person name="Lindquist E.A."/>
            <person name="Lipzen A."/>
            <person name="Lundell T."/>
            <person name="Morin E."/>
            <person name="Murat C."/>
            <person name="Sun H."/>
            <person name="Tunlid A."/>
            <person name="Henrissat B."/>
            <person name="Grigoriev I.V."/>
            <person name="Hibbett D.S."/>
            <person name="Martin F."/>
            <person name="Nordberg H.P."/>
            <person name="Cantor M.N."/>
            <person name="Hua S.X."/>
        </authorList>
    </citation>
    <scope>NUCLEOTIDE SEQUENCE [LARGE SCALE GENOMIC DNA]</scope>
    <source>
        <strain evidence="2 3">Zn</strain>
    </source>
</reference>
<dbReference type="EMBL" id="KN832872">
    <property type="protein sequence ID" value="KIN05171.1"/>
    <property type="molecule type" value="Genomic_DNA"/>
</dbReference>
<dbReference type="GO" id="GO:0016787">
    <property type="term" value="F:hydrolase activity"/>
    <property type="evidence" value="ECO:0007669"/>
    <property type="project" value="UniProtKB-KW"/>
</dbReference>